<comment type="caution">
    <text evidence="2">The sequence shown here is derived from an EMBL/GenBank/DDBJ whole genome shotgun (WGS) entry which is preliminary data.</text>
</comment>
<evidence type="ECO:0000313" key="3">
    <source>
        <dbReference type="Proteomes" id="UP000253769"/>
    </source>
</evidence>
<dbReference type="Proteomes" id="UP000253769">
    <property type="component" value="Unassembled WGS sequence"/>
</dbReference>
<dbReference type="Pfam" id="PF14592">
    <property type="entry name" value="Chondroitinas_B"/>
    <property type="match status" value="1"/>
</dbReference>
<name>A0A369WUS5_9GAMM</name>
<dbReference type="AlphaFoldDB" id="A0A369WUS5"/>
<dbReference type="SUPFAM" id="SSF51126">
    <property type="entry name" value="Pectin lyase-like"/>
    <property type="match status" value="1"/>
</dbReference>
<dbReference type="EMBL" id="QQOH01000001">
    <property type="protein sequence ID" value="RDE24819.1"/>
    <property type="molecule type" value="Genomic_DNA"/>
</dbReference>
<evidence type="ECO:0000313" key="2">
    <source>
        <dbReference type="EMBL" id="RDE24819.1"/>
    </source>
</evidence>
<dbReference type="InterPro" id="IPR012334">
    <property type="entry name" value="Pectin_lyas_fold"/>
</dbReference>
<dbReference type="InterPro" id="IPR022441">
    <property type="entry name" value="Para_beta_helix_rpt-2"/>
</dbReference>
<dbReference type="NCBIfam" id="TIGR03804">
    <property type="entry name" value="para_beta_helix"/>
    <property type="match status" value="1"/>
</dbReference>
<keyword evidence="1" id="KW-0812">Transmembrane</keyword>
<evidence type="ECO:0008006" key="4">
    <source>
        <dbReference type="Google" id="ProtNLM"/>
    </source>
</evidence>
<dbReference type="OrthoDB" id="5496540at2"/>
<keyword evidence="1" id="KW-1133">Transmembrane helix</keyword>
<dbReference type="Gene3D" id="2.160.20.10">
    <property type="entry name" value="Single-stranded right-handed beta-helix, Pectin lyase-like"/>
    <property type="match status" value="1"/>
</dbReference>
<keyword evidence="3" id="KW-1185">Reference proteome</keyword>
<sequence>MIRRLFSFRNYVLFWALIGHFGAAYFVVKVAYPHRQQVISLMYEYLYFDSSKPVPLSEVMAFWQQKIQPQLLQSVTEPNALRVITVADTSKFRRAIKNAKPGDHIVLGPGTFKLSGKYLKFSNAGSAELPITLSASKAWTTRIEMNMSEGFYIEAPYWRIQGVELVGTCATDRKCEHAFHIVGEGHHTQLIGNRISGFNSHIKANPKDGKWPDDALIVGNSFVNPAPRKTRSPVTLIDVVAASGWQVRNNFIANFKKDGSDYTSYAAFFKGAGRNNSFESNVVLCSENKNPKFTQVGLSFGGGGTNTRVCRDQQCLYEHDEGVIQGNVVANCSDVGIYLNKSNNTLVSNNTLYNTLGIDVRFPESTAVVINNLFSGRLKERNGGTVKFSSNNWELPVDSTFGDSFATLFSAAHRLDFSLKSSRPEIPEAIENKRMNKDLCGKGSLSNHLYIGAFDYHLRQNCLLSY</sequence>
<proteinExistence type="predicted"/>
<evidence type="ECO:0000256" key="1">
    <source>
        <dbReference type="SAM" id="Phobius"/>
    </source>
</evidence>
<keyword evidence="1" id="KW-0472">Membrane</keyword>
<dbReference type="RefSeq" id="WP_114694410.1">
    <property type="nucleotide sequence ID" value="NZ_QQOH01000001.1"/>
</dbReference>
<dbReference type="InterPro" id="IPR039513">
    <property type="entry name" value="PL-6"/>
</dbReference>
<accession>A0A369WUS5</accession>
<gene>
    <name evidence="2" type="ORF">DV711_04335</name>
</gene>
<organism evidence="2 3">
    <name type="scientific">Motiliproteus coralliicola</name>
    <dbReference type="NCBI Taxonomy" id="2283196"/>
    <lineage>
        <taxon>Bacteria</taxon>
        <taxon>Pseudomonadati</taxon>
        <taxon>Pseudomonadota</taxon>
        <taxon>Gammaproteobacteria</taxon>
        <taxon>Oceanospirillales</taxon>
        <taxon>Oceanospirillaceae</taxon>
        <taxon>Motiliproteus</taxon>
    </lineage>
</organism>
<dbReference type="InterPro" id="IPR011050">
    <property type="entry name" value="Pectin_lyase_fold/virulence"/>
</dbReference>
<feature type="transmembrane region" description="Helical" evidence="1">
    <location>
        <begin position="12"/>
        <end position="32"/>
    </location>
</feature>
<reference evidence="2 3" key="1">
    <citation type="submission" date="2018-07" db="EMBL/GenBank/DDBJ databases">
        <title>Motiliproteus coralliicola sp. nov., a bacterium isolated from Coral.</title>
        <authorList>
            <person name="Wang G."/>
        </authorList>
    </citation>
    <scope>NUCLEOTIDE SEQUENCE [LARGE SCALE GENOMIC DNA]</scope>
    <source>
        <strain evidence="2 3">C34</strain>
    </source>
</reference>
<protein>
    <recommendedName>
        <fullName evidence="4">Right-handed parallel beta-helix repeat-containing protein</fullName>
    </recommendedName>
</protein>